<dbReference type="InterPro" id="IPR051600">
    <property type="entry name" value="Beta-PGM-like"/>
</dbReference>
<organism evidence="5 6">
    <name type="scientific">Nostoc parmelioides FACHB-3921</name>
    <dbReference type="NCBI Taxonomy" id="2692909"/>
    <lineage>
        <taxon>Bacteria</taxon>
        <taxon>Bacillati</taxon>
        <taxon>Cyanobacteriota</taxon>
        <taxon>Cyanophyceae</taxon>
        <taxon>Nostocales</taxon>
        <taxon>Nostocaceae</taxon>
        <taxon>Nostoc</taxon>
    </lineage>
</organism>
<comment type="similarity">
    <text evidence="2">Belongs to the HAD-like hydrolase superfamily. CbbY/CbbZ/Gph/YieH family.</text>
</comment>
<evidence type="ECO:0000256" key="1">
    <source>
        <dbReference type="ARBA" id="ARBA00001946"/>
    </source>
</evidence>
<reference evidence="5 6" key="1">
    <citation type="journal article" date="2020" name="ISME J.">
        <title>Comparative genomics reveals insights into cyanobacterial evolution and habitat adaptation.</title>
        <authorList>
            <person name="Chen M.Y."/>
            <person name="Teng W.K."/>
            <person name="Zhao L."/>
            <person name="Hu C.X."/>
            <person name="Zhou Y.K."/>
            <person name="Han B.P."/>
            <person name="Song L.R."/>
            <person name="Shu W.S."/>
        </authorList>
    </citation>
    <scope>NUCLEOTIDE SEQUENCE [LARGE SCALE GENOMIC DNA]</scope>
    <source>
        <strain evidence="5 6">FACHB-3921</strain>
    </source>
</reference>
<gene>
    <name evidence="5" type="ORF">H6G14_30795</name>
</gene>
<dbReference type="NCBIfam" id="TIGR01549">
    <property type="entry name" value="HAD-SF-IA-v1"/>
    <property type="match status" value="1"/>
</dbReference>
<dbReference type="Pfam" id="PF00702">
    <property type="entry name" value="Hydrolase"/>
    <property type="match status" value="1"/>
</dbReference>
<evidence type="ECO:0000256" key="2">
    <source>
        <dbReference type="ARBA" id="ARBA00006171"/>
    </source>
</evidence>
<comment type="cofactor">
    <cofactor evidence="1">
        <name>Mg(2+)</name>
        <dbReference type="ChEBI" id="CHEBI:18420"/>
    </cofactor>
</comment>
<dbReference type="InterPro" id="IPR023198">
    <property type="entry name" value="PGP-like_dom2"/>
</dbReference>
<dbReference type="InterPro" id="IPR036412">
    <property type="entry name" value="HAD-like_sf"/>
</dbReference>
<dbReference type="Gene3D" id="1.10.150.240">
    <property type="entry name" value="Putative phosphatase, domain 2"/>
    <property type="match status" value="1"/>
</dbReference>
<dbReference type="Proteomes" id="UP000621307">
    <property type="component" value="Unassembled WGS sequence"/>
</dbReference>
<dbReference type="PANTHER" id="PTHR46193">
    <property type="entry name" value="6-PHOSPHOGLUCONATE PHOSPHATASE"/>
    <property type="match status" value="1"/>
</dbReference>
<name>A0ABR8BP85_9NOSO</name>
<evidence type="ECO:0000256" key="4">
    <source>
        <dbReference type="ARBA" id="ARBA00022842"/>
    </source>
</evidence>
<dbReference type="EMBL" id="JACJQL010000107">
    <property type="protein sequence ID" value="MBD2255590.1"/>
    <property type="molecule type" value="Genomic_DNA"/>
</dbReference>
<dbReference type="Gene3D" id="3.40.50.1000">
    <property type="entry name" value="HAD superfamily/HAD-like"/>
    <property type="match status" value="1"/>
</dbReference>
<dbReference type="CDD" id="cd07526">
    <property type="entry name" value="HAD_BPGM_like"/>
    <property type="match status" value="1"/>
</dbReference>
<evidence type="ECO:0000256" key="3">
    <source>
        <dbReference type="ARBA" id="ARBA00022723"/>
    </source>
</evidence>
<keyword evidence="6" id="KW-1185">Reference proteome</keyword>
<dbReference type="InterPro" id="IPR023214">
    <property type="entry name" value="HAD_sf"/>
</dbReference>
<dbReference type="SFLD" id="SFLDS00003">
    <property type="entry name" value="Haloacid_Dehalogenase"/>
    <property type="match status" value="1"/>
</dbReference>
<evidence type="ECO:0000313" key="5">
    <source>
        <dbReference type="EMBL" id="MBD2255590.1"/>
    </source>
</evidence>
<dbReference type="RefSeq" id="WP_190572588.1">
    <property type="nucleotide sequence ID" value="NZ_JACJQL010000107.1"/>
</dbReference>
<keyword evidence="5" id="KW-0378">Hydrolase</keyword>
<comment type="caution">
    <text evidence="5">The sequence shown here is derived from an EMBL/GenBank/DDBJ whole genome shotgun (WGS) entry which is preliminary data.</text>
</comment>
<sequence length="222" mass="24979">MENLELIIFDCDGVLVNSEPIINRIFAKTLTEAGFPITHEEVTQKFIGKSLVTCISILEKTYERTVPAELIELCKEREMIAFQQELQATEGIATVLEQITLPKCVASNSSHRHIQFVLKLTELFHQFDGKLYSAYDVKRPKPYPDVYLYAAQQMEKAPENCLVIEDSVTGVQAASAAQMLVFGYAPQSHQGNSSHHDSLIAAGAKLVFEDMYQLPSLLKLWR</sequence>
<protein>
    <submittedName>
        <fullName evidence="5">HAD family hydrolase</fullName>
    </submittedName>
</protein>
<dbReference type="PANTHER" id="PTHR46193:SF10">
    <property type="entry name" value="6-PHOSPHOGLUCONATE PHOSPHATASE"/>
    <property type="match status" value="1"/>
</dbReference>
<keyword evidence="3" id="KW-0479">Metal-binding</keyword>
<dbReference type="GO" id="GO:0016787">
    <property type="term" value="F:hydrolase activity"/>
    <property type="evidence" value="ECO:0007669"/>
    <property type="project" value="UniProtKB-KW"/>
</dbReference>
<dbReference type="NCBIfam" id="TIGR01509">
    <property type="entry name" value="HAD-SF-IA-v3"/>
    <property type="match status" value="1"/>
</dbReference>
<dbReference type="InterPro" id="IPR006439">
    <property type="entry name" value="HAD-SF_hydro_IA"/>
</dbReference>
<accession>A0ABR8BP85</accession>
<dbReference type="SFLD" id="SFLDG01129">
    <property type="entry name" value="C1.5:_HAD__Beta-PGM__Phosphata"/>
    <property type="match status" value="1"/>
</dbReference>
<evidence type="ECO:0000313" key="6">
    <source>
        <dbReference type="Proteomes" id="UP000621307"/>
    </source>
</evidence>
<keyword evidence="4" id="KW-0460">Magnesium</keyword>
<dbReference type="SFLD" id="SFLDG01135">
    <property type="entry name" value="C1.5.6:_HAD__Beta-PGM__Phospha"/>
    <property type="match status" value="1"/>
</dbReference>
<proteinExistence type="inferred from homology"/>
<dbReference type="PRINTS" id="PR00413">
    <property type="entry name" value="HADHALOGNASE"/>
</dbReference>
<dbReference type="SUPFAM" id="SSF56784">
    <property type="entry name" value="HAD-like"/>
    <property type="match status" value="1"/>
</dbReference>